<dbReference type="Pfam" id="PF00534">
    <property type="entry name" value="Glycos_transf_1"/>
    <property type="match status" value="1"/>
</dbReference>
<comment type="caution">
    <text evidence="9">The sequence shown here is derived from an EMBL/GenBank/DDBJ whole genome shotgun (WGS) entry which is preliminary data.</text>
</comment>
<dbReference type="Gene3D" id="3.40.50.2000">
    <property type="entry name" value="Glycogen Phosphorylase B"/>
    <property type="match status" value="2"/>
</dbReference>
<evidence type="ECO:0000256" key="3">
    <source>
        <dbReference type="ARBA" id="ARBA00022526"/>
    </source>
</evidence>
<dbReference type="InterPro" id="IPR052078">
    <property type="entry name" value="Trehalose_Metab_GTase"/>
</dbReference>
<accession>A0A4S8QGY9</accession>
<evidence type="ECO:0000313" key="10">
    <source>
        <dbReference type="Proteomes" id="UP000308760"/>
    </source>
</evidence>
<dbReference type="PANTHER" id="PTHR47779:SF1">
    <property type="entry name" value="SYNTHASE (CCG-9), PUTATIVE (AFU_ORTHOLOGUE AFUA_3G12100)-RELATED"/>
    <property type="match status" value="1"/>
</dbReference>
<evidence type="ECO:0000256" key="6">
    <source>
        <dbReference type="ARBA" id="ARBA00023277"/>
    </source>
</evidence>
<dbReference type="Pfam" id="PF21269">
    <property type="entry name" value="TreT_GT1"/>
    <property type="match status" value="1"/>
</dbReference>
<evidence type="ECO:0000256" key="2">
    <source>
        <dbReference type="ARBA" id="ARBA00011738"/>
    </source>
</evidence>
<dbReference type="InterPro" id="IPR001296">
    <property type="entry name" value="Glyco_trans_1"/>
</dbReference>
<keyword evidence="10" id="KW-1185">Reference proteome</keyword>
<protein>
    <submittedName>
        <fullName evidence="9">Glycosyltransferase</fullName>
    </submittedName>
</protein>
<dbReference type="EMBL" id="STGY01000028">
    <property type="protein sequence ID" value="THV42235.1"/>
    <property type="molecule type" value="Genomic_DNA"/>
</dbReference>
<name>A0A4S8QGY9_9ACTN</name>
<reference evidence="10" key="1">
    <citation type="submission" date="2019-04" db="EMBL/GenBank/DDBJ databases">
        <title>Nocardioides xinjiangensis sp. nov.</title>
        <authorList>
            <person name="Liu S."/>
        </authorList>
    </citation>
    <scope>NUCLEOTIDE SEQUENCE [LARGE SCALE GENOMIC DNA]</scope>
    <source>
        <strain evidence="10">18</strain>
    </source>
</reference>
<gene>
    <name evidence="9" type="ORF">FAB82_07455</name>
</gene>
<dbReference type="AlphaFoldDB" id="A0A4S8QGY9"/>
<comment type="subunit">
    <text evidence="2">Homodimer.</text>
</comment>
<proteinExistence type="inferred from homology"/>
<dbReference type="OrthoDB" id="9772485at2"/>
<dbReference type="PANTHER" id="PTHR47779">
    <property type="entry name" value="SYNTHASE (CCG-9), PUTATIVE (AFU_ORTHOLOGUE AFUA_3G12100)-RELATED"/>
    <property type="match status" value="1"/>
</dbReference>
<keyword evidence="4" id="KW-0328">Glycosyltransferase</keyword>
<evidence type="ECO:0000256" key="5">
    <source>
        <dbReference type="ARBA" id="ARBA00022679"/>
    </source>
</evidence>
<dbReference type="GO" id="GO:0016757">
    <property type="term" value="F:glycosyltransferase activity"/>
    <property type="evidence" value="ECO:0007669"/>
    <property type="project" value="UniProtKB-KW"/>
</dbReference>
<evidence type="ECO:0000313" key="9">
    <source>
        <dbReference type="EMBL" id="THV42235.1"/>
    </source>
</evidence>
<feature type="domain" description="Glycosyl transferase family 1" evidence="7">
    <location>
        <begin position="229"/>
        <end position="405"/>
    </location>
</feature>
<keyword evidence="6" id="KW-0119">Carbohydrate metabolism</keyword>
<reference evidence="9 10" key="2">
    <citation type="submission" date="2019-05" db="EMBL/GenBank/DDBJ databases">
        <title>Glycomyces buryatensis sp. nov.</title>
        <authorList>
            <person name="Nikitina E."/>
        </authorList>
    </citation>
    <scope>NUCLEOTIDE SEQUENCE [LARGE SCALE GENOMIC DNA]</scope>
    <source>
        <strain evidence="9 10">18</strain>
    </source>
</reference>
<comment type="similarity">
    <text evidence="1">Belongs to the glycosyltransferase group 1 family. Glycosyltransferase 4 subfamily.</text>
</comment>
<dbReference type="Proteomes" id="UP000308760">
    <property type="component" value="Unassembled WGS sequence"/>
</dbReference>
<evidence type="ECO:0000259" key="7">
    <source>
        <dbReference type="Pfam" id="PF00534"/>
    </source>
</evidence>
<evidence type="ECO:0000256" key="4">
    <source>
        <dbReference type="ARBA" id="ARBA00022676"/>
    </source>
</evidence>
<dbReference type="GO" id="GO:0006006">
    <property type="term" value="P:glucose metabolic process"/>
    <property type="evidence" value="ECO:0007669"/>
    <property type="project" value="UniProtKB-KW"/>
</dbReference>
<keyword evidence="3" id="KW-0313">Glucose metabolism</keyword>
<evidence type="ECO:0000259" key="8">
    <source>
        <dbReference type="Pfam" id="PF21269"/>
    </source>
</evidence>
<organism evidence="9 10">
    <name type="scientific">Glycomyces buryatensis</name>
    <dbReference type="NCBI Taxonomy" id="2570927"/>
    <lineage>
        <taxon>Bacteria</taxon>
        <taxon>Bacillati</taxon>
        <taxon>Actinomycetota</taxon>
        <taxon>Actinomycetes</taxon>
        <taxon>Glycomycetales</taxon>
        <taxon>Glycomycetaceae</taxon>
        <taxon>Glycomyces</taxon>
    </lineage>
</organism>
<keyword evidence="5 9" id="KW-0808">Transferase</keyword>
<feature type="domain" description="Trehalose synthase N-terminal" evidence="8">
    <location>
        <begin position="24"/>
        <end position="175"/>
    </location>
</feature>
<evidence type="ECO:0000256" key="1">
    <source>
        <dbReference type="ARBA" id="ARBA00009481"/>
    </source>
</evidence>
<sequence length="437" mass="47652">MTKNRTVPTWVHFPLQSNTSRLIHVNATAKGGGVAELLSHLVESQASAGLSVGWGVISGSSEFFDLTKRIHHLLHGSGDAGLLQDDDLASLYRTTLRPQAEWFADHLAAGDVVVLHDPQTLGLAPGLSSRGMRVVWHCHIGSKPDETTPHSAVWQFFEPYLKYVDTVLTSRAEFAPTQVPESRRHVVLPAIAPESPKNRDLSDSEVDSRLSGIGLLGHEYAESEAAVEQDGPIPESAPMVLQVSRWDPLKGMAEVLRSLERLPPEAHLVLAGPEPREITDDPEGLAVLSQVRRVREAMPDALRVRAHLVTMSMADPERNALLVNALQRRADVVTQKSLQEGFGLTVTEAMLKERAVVASDVGGIRAQIRHGRTGLLVPAEDDAAFADAVAGLLRKPARRRELGLAAAAGARANFLMPRLVHDYRRLVHPTLNLQETT</sequence>
<dbReference type="InterPro" id="IPR049438">
    <property type="entry name" value="TreT_GT1"/>
</dbReference>
<dbReference type="SUPFAM" id="SSF53756">
    <property type="entry name" value="UDP-Glycosyltransferase/glycogen phosphorylase"/>
    <property type="match status" value="1"/>
</dbReference>